<keyword evidence="5 17" id="KW-0808">Transferase</keyword>
<evidence type="ECO:0000256" key="2">
    <source>
        <dbReference type="ARBA" id="ARBA00004434"/>
    </source>
</evidence>
<evidence type="ECO:0000259" key="19">
    <source>
        <dbReference type="Pfam" id="PF01529"/>
    </source>
</evidence>
<evidence type="ECO:0000256" key="6">
    <source>
        <dbReference type="ARBA" id="ARBA00022692"/>
    </source>
</evidence>
<evidence type="ECO:0000256" key="7">
    <source>
        <dbReference type="ARBA" id="ARBA00022792"/>
    </source>
</evidence>
<proteinExistence type="inferred from homology"/>
<feature type="transmembrane region" description="Helical" evidence="17">
    <location>
        <begin position="168"/>
        <end position="188"/>
    </location>
</feature>
<comment type="caution">
    <text evidence="20">The sequence shown here is derived from an EMBL/GenBank/DDBJ whole genome shotgun (WGS) entry which is preliminary data.</text>
</comment>
<dbReference type="GO" id="GO:0019706">
    <property type="term" value="F:protein-cysteine S-palmitoyltransferase activity"/>
    <property type="evidence" value="ECO:0007669"/>
    <property type="project" value="UniProtKB-EC"/>
</dbReference>
<dbReference type="Pfam" id="PF01529">
    <property type="entry name" value="DHHC"/>
    <property type="match status" value="1"/>
</dbReference>
<dbReference type="GO" id="GO:0005743">
    <property type="term" value="C:mitochondrial inner membrane"/>
    <property type="evidence" value="ECO:0007669"/>
    <property type="project" value="UniProtKB-SubCell"/>
</dbReference>
<keyword evidence="7" id="KW-0999">Mitochondrion inner membrane</keyword>
<dbReference type="InterPro" id="IPR039859">
    <property type="entry name" value="PFA4/ZDH16/20/ERF2-like"/>
</dbReference>
<evidence type="ECO:0000256" key="4">
    <source>
        <dbReference type="ARBA" id="ARBA00022448"/>
    </source>
</evidence>
<evidence type="ECO:0000313" key="21">
    <source>
        <dbReference type="Proteomes" id="UP000310189"/>
    </source>
</evidence>
<feature type="transmembrane region" description="Helical" evidence="17">
    <location>
        <begin position="7"/>
        <end position="26"/>
    </location>
</feature>
<evidence type="ECO:0000256" key="14">
    <source>
        <dbReference type="ARBA" id="ARBA00023288"/>
    </source>
</evidence>
<feature type="domain" description="Palmitoyltransferase DHHC" evidence="19">
    <location>
        <begin position="79"/>
        <end position="204"/>
    </location>
</feature>
<dbReference type="Pfam" id="PF11711">
    <property type="entry name" value="Tim54"/>
    <property type="match status" value="1"/>
</dbReference>
<dbReference type="AlphaFoldDB" id="A0A4T0FNG3"/>
<keyword evidence="21" id="KW-1185">Reference proteome</keyword>
<comment type="subcellular location">
    <subcellularLocation>
        <location evidence="1">Membrane</location>
        <topology evidence="1">Multi-pass membrane protein</topology>
    </subcellularLocation>
    <subcellularLocation>
        <location evidence="2">Mitochondrion inner membrane</location>
        <topology evidence="2">Single-pass membrane protein</topology>
    </subcellularLocation>
</comment>
<keyword evidence="10" id="KW-0811">Translocation</keyword>
<evidence type="ECO:0000256" key="13">
    <source>
        <dbReference type="ARBA" id="ARBA00023139"/>
    </source>
</evidence>
<keyword evidence="14" id="KW-0449">Lipoprotein</keyword>
<keyword evidence="8" id="KW-0653">Protein transport</keyword>
<keyword evidence="12 17" id="KW-0472">Membrane</keyword>
<gene>
    <name evidence="20" type="ORF">E3P99_01791</name>
</gene>
<feature type="transmembrane region" description="Helical" evidence="17">
    <location>
        <begin position="374"/>
        <end position="390"/>
    </location>
</feature>
<organism evidence="20 21">
    <name type="scientific">Wallemia hederae</name>
    <dbReference type="NCBI Taxonomy" id="1540922"/>
    <lineage>
        <taxon>Eukaryota</taxon>
        <taxon>Fungi</taxon>
        <taxon>Dikarya</taxon>
        <taxon>Basidiomycota</taxon>
        <taxon>Wallemiomycotina</taxon>
        <taxon>Wallemiomycetes</taxon>
        <taxon>Wallemiales</taxon>
        <taxon>Wallemiaceae</taxon>
        <taxon>Wallemia</taxon>
    </lineage>
</organism>
<keyword evidence="6 17" id="KW-0812">Transmembrane</keyword>
<dbReference type="EC" id="2.3.1.225" evidence="17"/>
<keyword evidence="11" id="KW-0496">Mitochondrion</keyword>
<evidence type="ECO:0000256" key="11">
    <source>
        <dbReference type="ARBA" id="ARBA00023128"/>
    </source>
</evidence>
<accession>A0A4T0FNG3</accession>
<name>A0A4T0FNG3_9BASI</name>
<dbReference type="Proteomes" id="UP000310189">
    <property type="component" value="Unassembled WGS sequence"/>
</dbReference>
<evidence type="ECO:0000256" key="16">
    <source>
        <dbReference type="ARBA" id="ARBA00048048"/>
    </source>
</evidence>
<comment type="similarity">
    <text evidence="3">Belongs to the TIM54 family.</text>
</comment>
<dbReference type="OrthoDB" id="5598305at2759"/>
<feature type="region of interest" description="Disordered" evidence="18">
    <location>
        <begin position="718"/>
        <end position="740"/>
    </location>
</feature>
<evidence type="ECO:0000256" key="15">
    <source>
        <dbReference type="ARBA" id="ARBA00023315"/>
    </source>
</evidence>
<evidence type="ECO:0000256" key="18">
    <source>
        <dbReference type="SAM" id="MobiDB-lite"/>
    </source>
</evidence>
<evidence type="ECO:0000256" key="12">
    <source>
        <dbReference type="ARBA" id="ARBA00023136"/>
    </source>
</evidence>
<keyword evidence="15 17" id="KW-0012">Acyltransferase</keyword>
<keyword evidence="13" id="KW-0564">Palmitate</keyword>
<dbReference type="PANTHER" id="PTHR12246">
    <property type="entry name" value="PALMITOYLTRANSFERASE ZDHHC16"/>
    <property type="match status" value="1"/>
</dbReference>
<comment type="catalytic activity">
    <reaction evidence="16 17">
        <text>L-cysteinyl-[protein] + hexadecanoyl-CoA = S-hexadecanoyl-L-cysteinyl-[protein] + CoA</text>
        <dbReference type="Rhea" id="RHEA:36683"/>
        <dbReference type="Rhea" id="RHEA-COMP:10131"/>
        <dbReference type="Rhea" id="RHEA-COMP:11032"/>
        <dbReference type="ChEBI" id="CHEBI:29950"/>
        <dbReference type="ChEBI" id="CHEBI:57287"/>
        <dbReference type="ChEBI" id="CHEBI:57379"/>
        <dbReference type="ChEBI" id="CHEBI:74151"/>
        <dbReference type="EC" id="2.3.1.225"/>
    </reaction>
</comment>
<evidence type="ECO:0000313" key="20">
    <source>
        <dbReference type="EMBL" id="TIA90062.1"/>
    </source>
</evidence>
<evidence type="ECO:0000256" key="3">
    <source>
        <dbReference type="ARBA" id="ARBA00006355"/>
    </source>
</evidence>
<evidence type="ECO:0000256" key="8">
    <source>
        <dbReference type="ARBA" id="ARBA00022927"/>
    </source>
</evidence>
<dbReference type="InterPro" id="IPR021056">
    <property type="entry name" value="Mt_import_IM_translocase_Tim54"/>
</dbReference>
<keyword evidence="4" id="KW-0813">Transport</keyword>
<evidence type="ECO:0000256" key="9">
    <source>
        <dbReference type="ARBA" id="ARBA00022989"/>
    </source>
</evidence>
<dbReference type="InterPro" id="IPR001594">
    <property type="entry name" value="Palmitoyltrfase_DHHC"/>
</dbReference>
<evidence type="ECO:0000256" key="1">
    <source>
        <dbReference type="ARBA" id="ARBA00004141"/>
    </source>
</evidence>
<feature type="transmembrane region" description="Helical" evidence="17">
    <location>
        <begin position="32"/>
        <end position="50"/>
    </location>
</feature>
<reference evidence="20 21" key="1">
    <citation type="submission" date="2019-03" db="EMBL/GenBank/DDBJ databases">
        <title>Sequencing 23 genomes of Wallemia ichthyophaga.</title>
        <authorList>
            <person name="Gostincar C."/>
        </authorList>
    </citation>
    <scope>NUCLEOTIDE SEQUENCE [LARGE SCALE GENOMIC DNA]</scope>
    <source>
        <strain evidence="20 21">EXF-5753</strain>
    </source>
</reference>
<dbReference type="GO" id="GO:0015031">
    <property type="term" value="P:protein transport"/>
    <property type="evidence" value="ECO:0007669"/>
    <property type="project" value="UniProtKB-KW"/>
</dbReference>
<dbReference type="EMBL" id="SPNW01000022">
    <property type="protein sequence ID" value="TIA90062.1"/>
    <property type="molecule type" value="Genomic_DNA"/>
</dbReference>
<comment type="domain">
    <text evidence="17">The DHHC domain is required for palmitoyltransferase activity.</text>
</comment>
<feature type="transmembrane region" description="Helical" evidence="17">
    <location>
        <begin position="126"/>
        <end position="148"/>
    </location>
</feature>
<sequence>MLDLIRKYGLTVVVLILVAVTSHAFHSLHLNLIHNVIYLLLLLLFSVSYYRACVVEPGYIYANDEESRNHEWERKADGSRRFCRKCRLYKPDRAHHCSSCNRCVYKMDHHCPWLLNRCVGFYNYKLFLLLLLYAAALCLYTFAMTIYMLVESVKQNMTIDPWYAQLEWAFAAVETFTLGFALAGFLIWHCTLVASNKTTIEALETDRAHRSHSPRYTAPSTSADSVVLPPPPPSTALSGWERSKLTQLALVNIYDRGWLQNYKDVLGWDARAKALGWWVWFIPFARNFGGHSQPDTFVVEDMQALKVSAIREELNQYWYRVNAFILQAAQISISYLSSLFSLSDQCPESVKILTFVGIPESVINWKPRLPSRNWCIFWGVTGSTAALYAYDRRETKRIMQEHIDKVYHLSQQPIGGPSQLPRRIHVYAALFPEYDEPTGARFFKQYMKPILNAAAMDYVVEKGHKHGALTTTLRERIQSQRREAMGLEPPSSSSVQNQRDMDGGVVLIGRHTVKEYLAGLAQGWKSGVISRDLLSELSKIVPALPQPGSEDTLKEYSDLETIIPEISIPVTGSSTGVAKYLTSAPSVIPPQAPVLLVPFHELVGFTKVPEMLAGFFNHRASARLGCEAAMKLIYPQLKQVEPPYADLQEDLVSYDEPWKQPQNLEYKAQGGTLCGFDVDSEDKIKKTFEDVPQGIARRRKEYYENLVDKLKKAREQASRELTEGERKEKTEGELQQDRIAKEKQFREEYEGWALARKYQRVRYEPWMDGLHVYT</sequence>
<protein>
    <recommendedName>
        <fullName evidence="17">Palmitoyltransferase</fullName>
        <ecNumber evidence="17">2.3.1.225</ecNumber>
    </recommendedName>
</protein>
<evidence type="ECO:0000256" key="17">
    <source>
        <dbReference type="RuleBase" id="RU079119"/>
    </source>
</evidence>
<keyword evidence="9 17" id="KW-1133">Transmembrane helix</keyword>
<dbReference type="PROSITE" id="PS50216">
    <property type="entry name" value="DHHC"/>
    <property type="match status" value="1"/>
</dbReference>
<evidence type="ECO:0000256" key="10">
    <source>
        <dbReference type="ARBA" id="ARBA00023010"/>
    </source>
</evidence>
<comment type="similarity">
    <text evidence="17">Belongs to the DHHC palmitoyltransferase family.</text>
</comment>
<evidence type="ECO:0000256" key="5">
    <source>
        <dbReference type="ARBA" id="ARBA00022679"/>
    </source>
</evidence>